<proteinExistence type="predicted"/>
<gene>
    <name evidence="1" type="ORF">EUGRSUZ_A01565</name>
</gene>
<reference evidence="1" key="1">
    <citation type="submission" date="2013-07" db="EMBL/GenBank/DDBJ databases">
        <title>The genome of Eucalyptus grandis.</title>
        <authorList>
            <person name="Schmutz J."/>
            <person name="Hayes R."/>
            <person name="Myburg A."/>
            <person name="Tuskan G."/>
            <person name="Grattapaglia D."/>
            <person name="Rokhsar D.S."/>
        </authorList>
    </citation>
    <scope>NUCLEOTIDE SEQUENCE</scope>
    <source>
        <tissue evidence="1">Leaf extractions</tissue>
    </source>
</reference>
<evidence type="ECO:0000313" key="1">
    <source>
        <dbReference type="EMBL" id="KCW89270.1"/>
    </source>
</evidence>
<organism evidence="1">
    <name type="scientific">Eucalyptus grandis</name>
    <name type="common">Flooded gum</name>
    <dbReference type="NCBI Taxonomy" id="71139"/>
    <lineage>
        <taxon>Eukaryota</taxon>
        <taxon>Viridiplantae</taxon>
        <taxon>Streptophyta</taxon>
        <taxon>Embryophyta</taxon>
        <taxon>Tracheophyta</taxon>
        <taxon>Spermatophyta</taxon>
        <taxon>Magnoliopsida</taxon>
        <taxon>eudicotyledons</taxon>
        <taxon>Gunneridae</taxon>
        <taxon>Pentapetalae</taxon>
        <taxon>rosids</taxon>
        <taxon>malvids</taxon>
        <taxon>Myrtales</taxon>
        <taxon>Myrtaceae</taxon>
        <taxon>Myrtoideae</taxon>
        <taxon>Eucalypteae</taxon>
        <taxon>Eucalyptus</taxon>
    </lineage>
</organism>
<protein>
    <submittedName>
        <fullName evidence="1">Uncharacterized protein</fullName>
    </submittedName>
</protein>
<dbReference type="AlphaFoldDB" id="A0A059DG94"/>
<dbReference type="EMBL" id="KK198753">
    <property type="protein sequence ID" value="KCW89270.1"/>
    <property type="molecule type" value="Genomic_DNA"/>
</dbReference>
<dbReference type="Gramene" id="KCW89270">
    <property type="protein sequence ID" value="KCW89270"/>
    <property type="gene ID" value="EUGRSUZ_A01565"/>
</dbReference>
<sequence length="66" mass="7837">MYRSTTHKLCLHSSHVTPTFYFYPTLFYTFYKRDTECLPPGSKPHSMHFDFMVPTALSTHIPRHET</sequence>
<name>A0A059DG94_EUCGR</name>
<accession>A0A059DG94</accession>
<dbReference type="InParanoid" id="A0A059DG94"/>